<accession>A0A846RXU7</accession>
<dbReference type="AlphaFoldDB" id="A0A846RXU7"/>
<evidence type="ECO:0000313" key="2">
    <source>
        <dbReference type="Proteomes" id="UP000576792"/>
    </source>
</evidence>
<proteinExistence type="predicted"/>
<organism evidence="1 2">
    <name type="scientific">Brevibacterium marinum</name>
    <dbReference type="NCBI Taxonomy" id="418643"/>
    <lineage>
        <taxon>Bacteria</taxon>
        <taxon>Bacillati</taxon>
        <taxon>Actinomycetota</taxon>
        <taxon>Actinomycetes</taxon>
        <taxon>Micrococcales</taxon>
        <taxon>Brevibacteriaceae</taxon>
        <taxon>Brevibacterium</taxon>
    </lineage>
</organism>
<dbReference type="RefSeq" id="WP_167950152.1">
    <property type="nucleotide sequence ID" value="NZ_BAAAPQ010000026.1"/>
</dbReference>
<name>A0A846RXU7_9MICO</name>
<gene>
    <name evidence="1" type="ORF">BKA07_001290</name>
</gene>
<keyword evidence="2" id="KW-1185">Reference proteome</keyword>
<sequence length="118" mass="12689">MSEKLIHTVEGLALTLKSFGDVNNLGQTSFDLHTTDPVSPRAVTVEVTQEDLEGRLRAIAGNHPEQAWGEESLTPGEAAGRLLTVHLEEVIDNLDEGTETVVISKDGIFAKPQSIDLG</sequence>
<evidence type="ECO:0000313" key="1">
    <source>
        <dbReference type="EMBL" id="NJC56255.1"/>
    </source>
</evidence>
<dbReference type="EMBL" id="JAATJN010000001">
    <property type="protein sequence ID" value="NJC56255.1"/>
    <property type="molecule type" value="Genomic_DNA"/>
</dbReference>
<reference evidence="1 2" key="1">
    <citation type="submission" date="2020-03" db="EMBL/GenBank/DDBJ databases">
        <title>Sequencing the genomes of 1000 actinobacteria strains.</title>
        <authorList>
            <person name="Klenk H.-P."/>
        </authorList>
    </citation>
    <scope>NUCLEOTIDE SEQUENCE [LARGE SCALE GENOMIC DNA]</scope>
    <source>
        <strain evidence="1 2">DSM 18964</strain>
    </source>
</reference>
<protein>
    <submittedName>
        <fullName evidence="1">Uncharacterized protein</fullName>
    </submittedName>
</protein>
<dbReference type="Proteomes" id="UP000576792">
    <property type="component" value="Unassembled WGS sequence"/>
</dbReference>
<comment type="caution">
    <text evidence="1">The sequence shown here is derived from an EMBL/GenBank/DDBJ whole genome shotgun (WGS) entry which is preliminary data.</text>
</comment>